<accession>A0A2P9HB45</accession>
<sequence length="52" mass="5884">MLAVRCRICPCKQKCNMSLIVLMAPHLLPAEPQSGKCVSRCDSHHQPAIRRR</sequence>
<evidence type="ECO:0000256" key="1">
    <source>
        <dbReference type="SAM" id="MobiDB-lite"/>
    </source>
</evidence>
<name>A0A2P9HB45_9HYPH</name>
<organism evidence="2 3">
    <name type="scientific">Ochrobactrum soli</name>
    <dbReference type="NCBI Taxonomy" id="2448455"/>
    <lineage>
        <taxon>Bacteria</taxon>
        <taxon>Pseudomonadati</taxon>
        <taxon>Pseudomonadota</taxon>
        <taxon>Alphaproteobacteria</taxon>
        <taxon>Hyphomicrobiales</taxon>
        <taxon>Brucellaceae</taxon>
        <taxon>Brucella/Ochrobactrum group</taxon>
        <taxon>Ochrobactrum</taxon>
    </lineage>
</organism>
<feature type="region of interest" description="Disordered" evidence="1">
    <location>
        <begin position="33"/>
        <end position="52"/>
    </location>
</feature>
<dbReference type="EMBL" id="OOFM01000001">
    <property type="protein sequence ID" value="SPL61333.1"/>
    <property type="molecule type" value="Genomic_DNA"/>
</dbReference>
<dbReference type="AlphaFoldDB" id="A0A2P9HB45"/>
<dbReference type="Proteomes" id="UP000246073">
    <property type="component" value="Unassembled WGS sequence"/>
</dbReference>
<evidence type="ECO:0000313" key="3">
    <source>
        <dbReference type="Proteomes" id="UP000246073"/>
    </source>
</evidence>
<proteinExistence type="predicted"/>
<evidence type="ECO:0000313" key="2">
    <source>
        <dbReference type="EMBL" id="SPL61333.1"/>
    </source>
</evidence>
<gene>
    <name evidence="2" type="ORF">OHAE_4125</name>
</gene>
<protein>
    <submittedName>
        <fullName evidence="2">Uncharacterized protein</fullName>
    </submittedName>
</protein>
<reference evidence="3" key="1">
    <citation type="submission" date="2017-12" db="EMBL/GenBank/DDBJ databases">
        <authorList>
            <person name="Diaz M."/>
        </authorList>
    </citation>
    <scope>NUCLEOTIDE SEQUENCE [LARGE SCALE GENOMIC DNA]</scope>
    <source>
        <strain evidence="3">FI11154</strain>
    </source>
</reference>